<dbReference type="OMA" id="IAFTIEY"/>
<dbReference type="eggNOG" id="ENOG502SXNU">
    <property type="taxonomic scope" value="Eukaryota"/>
</dbReference>
<evidence type="ECO:0000313" key="2">
    <source>
        <dbReference type="Proteomes" id="UP000006790"/>
    </source>
</evidence>
<dbReference type="GeneID" id="11470616"/>
<dbReference type="AlphaFoldDB" id="G8JQ68"/>
<keyword evidence="2" id="KW-1185">Reference proteome</keyword>
<dbReference type="HOGENOM" id="CLU_470112_0_0_1"/>
<sequence>MNDLVEGLNLYWNCKLDEEHKFISTFKCSNRDFDAFLLILIESIAAGIEMDLNNSCDNVFNIHKSQLTAISSRYITKVKTIEHALNHPSKFQIDTRAVFFSIRSWWYFRMIPLLIGKIFNETLHPHIQMETLWGLRFMKWPHWLPRPKIIPADSCMQNVVEDVINTSEECFVAYGHKGIPRYFKLARNALFCLSLTLQVVLPIDIAGIRLKNAISKSIEDTTIWESQLILYMTKDISDYNYHFLAIRPLLHPAKFEDFWISTYKNACEAISRREKEVEIKEFIAFTIEYASLSIDVYEYFKSFTIDHPLFIKHIFNYMICNYDKGTLSIKNGYELSRFINITGIRPKIFDMFLERFLLKEVICDDDTFNRIGEDLENRHILETNNATTNRSEYFQISNWFKNDEKFLRFLQDVQISKNMNLYSANGYLISLRVFDKNLFCKYYVERTDKLLMRIPEYFKEELELYIKKIELEMKFFKNKRLEAQPQLYRLIIEGSFDTSVLLDVDIWQAIVLVELFSRCSCWKWQDMIYTLAVTNETTFKAVIRSLRKHNILLKKKSIYYLNCNFKTISINEDQPYVVCY</sequence>
<accession>G8JQ68</accession>
<dbReference type="EMBL" id="CP002498">
    <property type="protein sequence ID" value="AET38070.1"/>
    <property type="molecule type" value="Genomic_DNA"/>
</dbReference>
<dbReference type="InParanoid" id="G8JQ68"/>
<dbReference type="RefSeq" id="XP_003644887.1">
    <property type="nucleotide sequence ID" value="XM_003644839.1"/>
</dbReference>
<dbReference type="KEGG" id="erc:Ecym_2331"/>
<dbReference type="InterPro" id="IPR036317">
    <property type="entry name" value="Cullin_homology_sf"/>
</dbReference>
<dbReference type="Proteomes" id="UP000006790">
    <property type="component" value="Chromosome 2"/>
</dbReference>
<organism evidence="1 2">
    <name type="scientific">Eremothecium cymbalariae (strain CBS 270.75 / DBVPG 7215 / KCTC 17166 / NRRL Y-17582)</name>
    <name type="common">Yeast</name>
    <dbReference type="NCBI Taxonomy" id="931890"/>
    <lineage>
        <taxon>Eukaryota</taxon>
        <taxon>Fungi</taxon>
        <taxon>Dikarya</taxon>
        <taxon>Ascomycota</taxon>
        <taxon>Saccharomycotina</taxon>
        <taxon>Saccharomycetes</taxon>
        <taxon>Saccharomycetales</taxon>
        <taxon>Saccharomycetaceae</taxon>
        <taxon>Eremothecium</taxon>
    </lineage>
</organism>
<protein>
    <submittedName>
        <fullName evidence="1">Uncharacterized protein</fullName>
    </submittedName>
</protein>
<proteinExistence type="predicted"/>
<gene>
    <name evidence="1" type="ordered locus">Ecym_2331</name>
</gene>
<dbReference type="OrthoDB" id="4064829at2759"/>
<dbReference type="SUPFAM" id="SSF75632">
    <property type="entry name" value="Cullin homology domain"/>
    <property type="match status" value="1"/>
</dbReference>
<reference evidence="2" key="1">
    <citation type="journal article" date="2012" name="G3 (Bethesda)">
        <title>Pichia sorbitophila, an interspecies yeast hybrid reveals early steps of genome resolution following polyploidization.</title>
        <authorList>
            <person name="Leh Louis V."/>
            <person name="Despons L."/>
            <person name="Friedrich A."/>
            <person name="Martin T."/>
            <person name="Durrens P."/>
            <person name="Casaregola S."/>
            <person name="Neuveglise C."/>
            <person name="Fairhead C."/>
            <person name="Marck C."/>
            <person name="Cruz J.A."/>
            <person name="Straub M.L."/>
            <person name="Kugler V."/>
            <person name="Sacerdot C."/>
            <person name="Uzunov Z."/>
            <person name="Thierry A."/>
            <person name="Weiss S."/>
            <person name="Bleykasten C."/>
            <person name="De Montigny J."/>
            <person name="Jacques N."/>
            <person name="Jung P."/>
            <person name="Lemaire M."/>
            <person name="Mallet S."/>
            <person name="Morel G."/>
            <person name="Richard G.F."/>
            <person name="Sarkar A."/>
            <person name="Savel G."/>
            <person name="Schacherer J."/>
            <person name="Seret M.L."/>
            <person name="Talla E."/>
            <person name="Samson G."/>
            <person name="Jubin C."/>
            <person name="Poulain J."/>
            <person name="Vacherie B."/>
            <person name="Barbe V."/>
            <person name="Pelletier E."/>
            <person name="Sherman D.J."/>
            <person name="Westhof E."/>
            <person name="Weissenbach J."/>
            <person name="Baret P.V."/>
            <person name="Wincker P."/>
            <person name="Gaillardin C."/>
            <person name="Dujon B."/>
            <person name="Souciet J.L."/>
        </authorList>
    </citation>
    <scope>NUCLEOTIDE SEQUENCE [LARGE SCALE GENOMIC DNA]</scope>
    <source>
        <strain evidence="2">CBS 270.75 / DBVPG 7215 / KCTC 17166 / NRRL Y-17582</strain>
    </source>
</reference>
<name>G8JQ68_ERECY</name>
<evidence type="ECO:0000313" key="1">
    <source>
        <dbReference type="EMBL" id="AET38070.1"/>
    </source>
</evidence>